<sequence length="66" mass="7850">MILWATVLFNSSLFHTHRSVKKPEIYNTPKLIQTTTQQKRKMTYKDKDCFRNIKISAIIHKMQKLG</sequence>
<name>A0A9I9EKJ5_CUCME</name>
<reference evidence="1" key="1">
    <citation type="submission" date="2023-03" db="UniProtKB">
        <authorList>
            <consortium name="EnsemblPlants"/>
        </authorList>
    </citation>
    <scope>IDENTIFICATION</scope>
</reference>
<accession>A0A9I9EKJ5</accession>
<dbReference type="Gramene" id="MELO3C035131.2.1">
    <property type="protein sequence ID" value="MELO3C035131.2.1"/>
    <property type="gene ID" value="MELO3C035131.2"/>
</dbReference>
<proteinExistence type="predicted"/>
<dbReference type="EnsemblPlants" id="MELO3C035131.2.1">
    <property type="protein sequence ID" value="MELO3C035131.2.1"/>
    <property type="gene ID" value="MELO3C035131.2"/>
</dbReference>
<evidence type="ECO:0000313" key="1">
    <source>
        <dbReference type="EnsemblPlants" id="MELO3C035131.2.1"/>
    </source>
</evidence>
<organism evidence="1">
    <name type="scientific">Cucumis melo</name>
    <name type="common">Muskmelon</name>
    <dbReference type="NCBI Taxonomy" id="3656"/>
    <lineage>
        <taxon>Eukaryota</taxon>
        <taxon>Viridiplantae</taxon>
        <taxon>Streptophyta</taxon>
        <taxon>Embryophyta</taxon>
        <taxon>Tracheophyta</taxon>
        <taxon>Spermatophyta</taxon>
        <taxon>Magnoliopsida</taxon>
        <taxon>eudicotyledons</taxon>
        <taxon>Gunneridae</taxon>
        <taxon>Pentapetalae</taxon>
        <taxon>rosids</taxon>
        <taxon>fabids</taxon>
        <taxon>Cucurbitales</taxon>
        <taxon>Cucurbitaceae</taxon>
        <taxon>Benincaseae</taxon>
        <taxon>Cucumis</taxon>
    </lineage>
</organism>
<dbReference type="AlphaFoldDB" id="A0A9I9EKJ5"/>
<protein>
    <submittedName>
        <fullName evidence="1">Uncharacterized protein</fullName>
    </submittedName>
</protein>